<accession>B8IV86</accession>
<dbReference type="STRING" id="460265.Mnod_6113"/>
<dbReference type="Proteomes" id="UP000008207">
    <property type="component" value="Chromosome"/>
</dbReference>
<sequence>MTATTCAVAAGRDASHNTLTCNFGLTPEQLREVTKAAVEGAGSLLDRVEAISRRLGITSSAAQTLLRIVGEQPDVPDERLAEVLTKVATDYMRLKAQVAGLNPDNPTAKALVASAQAEIEAGHLDRGRELLRQATQAQLAAAEAAEQLRDQAQAAVDAQKLGAARSTAAEGDVAQTERKYLEAAELYGQAASYVPSRHLDEHSALVERQAGALYWQGYERGDNDALRKSADLCRTVLAERPRERVPLEWAGTQNNLGLALQRLGERESGPARLEQAVAAYTAVLEEYTRERVPLAWAMTQNNLGNALKALGERESGPGRLEQAVAAYTAALQERTRERVPLDWAQTQMNLGTALQRLGERESGPGRLEQAVAAFTAALEEYTRERVPLDWAMTQNNLGTALFRLGERESGTGRLEQAVAAYTAALQERTRERVPLDWAQTQMNLGLALAVLGERESGPARLEQAVAAYTAALQERTRERVPLDWAMTQNNLGLVLAVLGERESGPGRLEQAVAAYTAALQERTRERVPLDWAQTQMNLGTALQRLGERESGPGRLEQAVAAFDASLSVIAGVWPPEWVADVRARRAKAQAEIFLRQ</sequence>
<evidence type="ECO:0000313" key="2">
    <source>
        <dbReference type="Proteomes" id="UP000008207"/>
    </source>
</evidence>
<protein>
    <recommendedName>
        <fullName evidence="3">Tetratricopeptide domain protein</fullName>
    </recommendedName>
</protein>
<organism evidence="1 2">
    <name type="scientific">Methylobacterium nodulans (strain LMG 21967 / CNCM I-2342 / ORS 2060)</name>
    <dbReference type="NCBI Taxonomy" id="460265"/>
    <lineage>
        <taxon>Bacteria</taxon>
        <taxon>Pseudomonadati</taxon>
        <taxon>Pseudomonadota</taxon>
        <taxon>Alphaproteobacteria</taxon>
        <taxon>Hyphomicrobiales</taxon>
        <taxon>Methylobacteriaceae</taxon>
        <taxon>Methylobacterium</taxon>
    </lineage>
</organism>
<name>B8IV86_METNO</name>
<evidence type="ECO:0008006" key="3">
    <source>
        <dbReference type="Google" id="ProtNLM"/>
    </source>
</evidence>
<dbReference type="AlphaFoldDB" id="B8IV86"/>
<reference evidence="1 2" key="1">
    <citation type="submission" date="2009-01" db="EMBL/GenBank/DDBJ databases">
        <title>Complete sequence of chromosome of Methylobacterium nodulans ORS 2060.</title>
        <authorList>
            <consortium name="US DOE Joint Genome Institute"/>
            <person name="Lucas S."/>
            <person name="Copeland A."/>
            <person name="Lapidus A."/>
            <person name="Glavina del Rio T."/>
            <person name="Dalin E."/>
            <person name="Tice H."/>
            <person name="Bruce D."/>
            <person name="Goodwin L."/>
            <person name="Pitluck S."/>
            <person name="Sims D."/>
            <person name="Brettin T."/>
            <person name="Detter J.C."/>
            <person name="Han C."/>
            <person name="Larimer F."/>
            <person name="Land M."/>
            <person name="Hauser L."/>
            <person name="Kyrpides N."/>
            <person name="Ivanova N."/>
            <person name="Marx C.J."/>
            <person name="Richardson P."/>
        </authorList>
    </citation>
    <scope>NUCLEOTIDE SEQUENCE [LARGE SCALE GENOMIC DNA]</scope>
    <source>
        <strain evidence="2">LMG 21967 / CNCM I-2342 / ORS 2060</strain>
    </source>
</reference>
<dbReference type="HOGENOM" id="CLU_457708_0_0_5"/>
<dbReference type="SUPFAM" id="SSF48452">
    <property type="entry name" value="TPR-like"/>
    <property type="match status" value="2"/>
</dbReference>
<dbReference type="Pfam" id="PF13374">
    <property type="entry name" value="TPR_10"/>
    <property type="match status" value="1"/>
</dbReference>
<dbReference type="eggNOG" id="COG0457">
    <property type="taxonomic scope" value="Bacteria"/>
</dbReference>
<dbReference type="InterPro" id="IPR011990">
    <property type="entry name" value="TPR-like_helical_dom_sf"/>
</dbReference>
<proteinExistence type="predicted"/>
<gene>
    <name evidence="1" type="ordered locus">Mnod_6113</name>
</gene>
<keyword evidence="2" id="KW-1185">Reference proteome</keyword>
<dbReference type="Gene3D" id="1.25.40.10">
    <property type="entry name" value="Tetratricopeptide repeat domain"/>
    <property type="match status" value="3"/>
</dbReference>
<dbReference type="KEGG" id="mno:Mnod_6113"/>
<evidence type="ECO:0000313" key="1">
    <source>
        <dbReference type="EMBL" id="ACL60937.1"/>
    </source>
</evidence>
<dbReference type="EMBL" id="CP001349">
    <property type="protein sequence ID" value="ACL60937.1"/>
    <property type="molecule type" value="Genomic_DNA"/>
</dbReference>
<dbReference type="PANTHER" id="PTHR19959">
    <property type="entry name" value="KINESIN LIGHT CHAIN"/>
    <property type="match status" value="1"/>
</dbReference>
<dbReference type="PANTHER" id="PTHR19959:SF119">
    <property type="entry name" value="FUNGAL LIPASE-LIKE DOMAIN-CONTAINING PROTEIN"/>
    <property type="match status" value="1"/>
</dbReference>